<organism evidence="3 4">
    <name type="scientific">Funiculus sociatus GB2-A5</name>
    <dbReference type="NCBI Taxonomy" id="2933946"/>
    <lineage>
        <taxon>Bacteria</taxon>
        <taxon>Bacillati</taxon>
        <taxon>Cyanobacteriota</taxon>
        <taxon>Cyanophyceae</taxon>
        <taxon>Coleofasciculales</taxon>
        <taxon>Coleofasciculaceae</taxon>
        <taxon>Funiculus</taxon>
    </lineage>
</organism>
<dbReference type="InterPro" id="IPR006076">
    <property type="entry name" value="FAD-dep_OxRdtase"/>
</dbReference>
<sequence length="387" mass="42524">MKTYDWIVVGGGITGATLSYELAKKGFSVLLIQHAASQNATRYSYGGLAYWSGTTDLTRQLCAEGIEIHRNLSEELDSDTEFRELDLILTIAADDNPEQVAAYARFAIPPRLLSVEEACEMEPLLNKDAIASALTVRHGHIEAEKTTSGYIQAFRRFGGEVLCDRVVQLNREGEKILGVKTATETYHAANTIICAGGFSRALLKAANIPIRLYFTHAELIETEPVDIHLRTLVMPADTTRFQLEAEASKPELDHLWNQPNNEPMPPILDAGAIQFKDGSLRIGQISRVLTDPNAKIDGVESEANLRAAVGKVLPAIEKLPGKWHHCLVAFSSDRLPLIGAINNVEGIYIFSGFSNPLVFVPPLAKRFASWATGQDDHIIAQLSPQRL</sequence>
<dbReference type="InterPro" id="IPR036188">
    <property type="entry name" value="FAD/NAD-bd_sf"/>
</dbReference>
<evidence type="ECO:0000313" key="4">
    <source>
        <dbReference type="Proteomes" id="UP001442494"/>
    </source>
</evidence>
<dbReference type="PANTHER" id="PTHR13847:SF287">
    <property type="entry name" value="FAD-DEPENDENT OXIDOREDUCTASE DOMAIN-CONTAINING PROTEIN 1"/>
    <property type="match status" value="1"/>
</dbReference>
<keyword evidence="4" id="KW-1185">Reference proteome</keyword>
<dbReference type="Proteomes" id="UP001442494">
    <property type="component" value="Unassembled WGS sequence"/>
</dbReference>
<keyword evidence="1" id="KW-0560">Oxidoreductase</keyword>
<evidence type="ECO:0000313" key="3">
    <source>
        <dbReference type="EMBL" id="MEP0867256.1"/>
    </source>
</evidence>
<dbReference type="RefSeq" id="WP_190420028.1">
    <property type="nucleotide sequence ID" value="NZ_JAMPKK010000064.1"/>
</dbReference>
<dbReference type="SUPFAM" id="SSF51905">
    <property type="entry name" value="FAD/NAD(P)-binding domain"/>
    <property type="match status" value="1"/>
</dbReference>
<name>A0ABV0JV27_9CYAN</name>
<evidence type="ECO:0000259" key="2">
    <source>
        <dbReference type="Pfam" id="PF01266"/>
    </source>
</evidence>
<gene>
    <name evidence="3" type="ORF">NDI37_22655</name>
</gene>
<accession>A0ABV0JV27</accession>
<feature type="domain" description="FAD dependent oxidoreductase" evidence="2">
    <location>
        <begin position="5"/>
        <end position="370"/>
    </location>
</feature>
<comment type="caution">
    <text evidence="3">The sequence shown here is derived from an EMBL/GenBank/DDBJ whole genome shotgun (WGS) entry which is preliminary data.</text>
</comment>
<dbReference type="Gene3D" id="3.50.50.60">
    <property type="entry name" value="FAD/NAD(P)-binding domain"/>
    <property type="match status" value="1"/>
</dbReference>
<dbReference type="Gene3D" id="3.30.9.10">
    <property type="entry name" value="D-Amino Acid Oxidase, subunit A, domain 2"/>
    <property type="match status" value="1"/>
</dbReference>
<reference evidence="3 4" key="1">
    <citation type="submission" date="2022-04" db="EMBL/GenBank/DDBJ databases">
        <title>Positive selection, recombination, and allopatry shape intraspecific diversity of widespread and dominant cyanobacteria.</title>
        <authorList>
            <person name="Wei J."/>
            <person name="Shu W."/>
            <person name="Hu C."/>
        </authorList>
    </citation>
    <scope>NUCLEOTIDE SEQUENCE [LARGE SCALE GENOMIC DNA]</scope>
    <source>
        <strain evidence="3 4">GB2-A5</strain>
    </source>
</reference>
<dbReference type="PANTHER" id="PTHR13847">
    <property type="entry name" value="SARCOSINE DEHYDROGENASE-RELATED"/>
    <property type="match status" value="1"/>
</dbReference>
<proteinExistence type="predicted"/>
<evidence type="ECO:0000256" key="1">
    <source>
        <dbReference type="ARBA" id="ARBA00023002"/>
    </source>
</evidence>
<dbReference type="Pfam" id="PF01266">
    <property type="entry name" value="DAO"/>
    <property type="match status" value="1"/>
</dbReference>
<protein>
    <submittedName>
        <fullName evidence="3">FAD-binding oxidoreductase</fullName>
    </submittedName>
</protein>
<dbReference type="EMBL" id="JAMPKK010000064">
    <property type="protein sequence ID" value="MEP0867256.1"/>
    <property type="molecule type" value="Genomic_DNA"/>
</dbReference>